<name>A0A420GLE9_9BURK</name>
<evidence type="ECO:0000313" key="1">
    <source>
        <dbReference type="EMBL" id="RKF46002.1"/>
    </source>
</evidence>
<gene>
    <name evidence="1" type="ORF">BCY88_25575</name>
</gene>
<organism evidence="1 2">
    <name type="scientific">Paraburkholderia fungorum</name>
    <dbReference type="NCBI Taxonomy" id="134537"/>
    <lineage>
        <taxon>Bacteria</taxon>
        <taxon>Pseudomonadati</taxon>
        <taxon>Pseudomonadota</taxon>
        <taxon>Betaproteobacteria</taxon>
        <taxon>Burkholderiales</taxon>
        <taxon>Burkholderiaceae</taxon>
        <taxon>Paraburkholderia</taxon>
    </lineage>
</organism>
<protein>
    <submittedName>
        <fullName evidence="1">Uncharacterized protein</fullName>
    </submittedName>
</protein>
<accession>A0A420GLE9</accession>
<dbReference type="AlphaFoldDB" id="A0A420GLE9"/>
<reference evidence="1 2" key="1">
    <citation type="submission" date="2016-07" db="EMBL/GenBank/DDBJ databases">
        <title>Genome analysis of Burkholderia fungorum ES3-20.</title>
        <authorList>
            <person name="Xu D."/>
            <person name="Yao R."/>
            <person name="Zheng S."/>
        </authorList>
    </citation>
    <scope>NUCLEOTIDE SEQUENCE [LARGE SCALE GENOMIC DNA]</scope>
    <source>
        <strain evidence="1 2">ES3-20</strain>
    </source>
</reference>
<comment type="caution">
    <text evidence="1">The sequence shown here is derived from an EMBL/GenBank/DDBJ whole genome shotgun (WGS) entry which is preliminary data.</text>
</comment>
<dbReference type="EMBL" id="MCAS01000014">
    <property type="protein sequence ID" value="RKF46002.1"/>
    <property type="molecule type" value="Genomic_DNA"/>
</dbReference>
<sequence>MRISTNAGSSDSLFLAKGEVFQEPFGALAIAKVRKYRIEIVVMGRKSPTDAVGVVWILRLLNS</sequence>
<dbReference type="Proteomes" id="UP000283709">
    <property type="component" value="Unassembled WGS sequence"/>
</dbReference>
<proteinExistence type="predicted"/>
<evidence type="ECO:0000313" key="2">
    <source>
        <dbReference type="Proteomes" id="UP000283709"/>
    </source>
</evidence>